<comment type="caution">
    <text evidence="1">The sequence shown here is derived from an EMBL/GenBank/DDBJ whole genome shotgun (WGS) entry which is preliminary data.</text>
</comment>
<sequence length="122" mass="13426">MTMKPMEVTPVPRFLAVYTMKPEALASFRSLPKAEQDAVDAAGIPQWSAWEEHNAACILDRGGMVGKTTRVTKDGVQKAENQFCGYLVVEAETADAAARLFRDHPHFNVFPGDGVDIMPFLT</sequence>
<dbReference type="EMBL" id="JACHXX010000002">
    <property type="protein sequence ID" value="MBB3161542.1"/>
    <property type="molecule type" value="Genomic_DNA"/>
</dbReference>
<proteinExistence type="predicted"/>
<dbReference type="Proteomes" id="UP000542811">
    <property type="component" value="Unassembled WGS sequence"/>
</dbReference>
<organism evidence="1 2">
    <name type="scientific">Rhizobium laguerreae</name>
    <dbReference type="NCBI Taxonomy" id="1076926"/>
    <lineage>
        <taxon>Bacteria</taxon>
        <taxon>Pseudomonadati</taxon>
        <taxon>Pseudomonadota</taxon>
        <taxon>Alphaproteobacteria</taxon>
        <taxon>Hyphomicrobiales</taxon>
        <taxon>Rhizobiaceae</taxon>
        <taxon>Rhizobium/Agrobacterium group</taxon>
        <taxon>Rhizobium</taxon>
    </lineage>
</organism>
<gene>
    <name evidence="1" type="ORF">FHS25_001991</name>
</gene>
<evidence type="ECO:0000313" key="2">
    <source>
        <dbReference type="Proteomes" id="UP000542811"/>
    </source>
</evidence>
<protein>
    <submittedName>
        <fullName evidence="1">Transcription antitermination factor NusG</fullName>
    </submittedName>
</protein>
<keyword evidence="2" id="KW-1185">Reference proteome</keyword>
<name>A0ABR6G5I8_9HYPH</name>
<accession>A0ABR6G5I8</accession>
<evidence type="ECO:0000313" key="1">
    <source>
        <dbReference type="EMBL" id="MBB3161542.1"/>
    </source>
</evidence>
<reference evidence="1 2" key="1">
    <citation type="submission" date="2020-08" db="EMBL/GenBank/DDBJ databases">
        <title>Genomic Encyclopedia of Type Strains, Phase III (KMG-III): the genomes of soil and plant-associated and newly described type strains.</title>
        <authorList>
            <person name="Whitman W."/>
        </authorList>
    </citation>
    <scope>NUCLEOTIDE SEQUENCE [LARGE SCALE GENOMIC DNA]</scope>
    <source>
        <strain evidence="1 2">CECT 8280</strain>
    </source>
</reference>